<gene>
    <name evidence="1" type="ORF">LCGC14_2050190</name>
</gene>
<dbReference type="AlphaFoldDB" id="A0A0F9EP85"/>
<accession>A0A0F9EP85</accession>
<sequence>MTKIKDRYQGKIRSRGTIKIINKMFKIIKEEDVYAQGQ</sequence>
<proteinExistence type="predicted"/>
<protein>
    <submittedName>
        <fullName evidence="1">Uncharacterized protein</fullName>
    </submittedName>
</protein>
<organism evidence="1">
    <name type="scientific">marine sediment metagenome</name>
    <dbReference type="NCBI Taxonomy" id="412755"/>
    <lineage>
        <taxon>unclassified sequences</taxon>
        <taxon>metagenomes</taxon>
        <taxon>ecological metagenomes</taxon>
    </lineage>
</organism>
<reference evidence="1" key="1">
    <citation type="journal article" date="2015" name="Nature">
        <title>Complex archaea that bridge the gap between prokaryotes and eukaryotes.</title>
        <authorList>
            <person name="Spang A."/>
            <person name="Saw J.H."/>
            <person name="Jorgensen S.L."/>
            <person name="Zaremba-Niedzwiedzka K."/>
            <person name="Martijn J."/>
            <person name="Lind A.E."/>
            <person name="van Eijk R."/>
            <person name="Schleper C."/>
            <person name="Guy L."/>
            <person name="Ettema T.J."/>
        </authorList>
    </citation>
    <scope>NUCLEOTIDE SEQUENCE</scope>
</reference>
<comment type="caution">
    <text evidence="1">The sequence shown here is derived from an EMBL/GenBank/DDBJ whole genome shotgun (WGS) entry which is preliminary data.</text>
</comment>
<evidence type="ECO:0000313" key="1">
    <source>
        <dbReference type="EMBL" id="KKL75908.1"/>
    </source>
</evidence>
<dbReference type="EMBL" id="LAZR01024216">
    <property type="protein sequence ID" value="KKL75908.1"/>
    <property type="molecule type" value="Genomic_DNA"/>
</dbReference>
<name>A0A0F9EP85_9ZZZZ</name>